<feature type="compositionally biased region" description="Low complexity" evidence="1">
    <location>
        <begin position="1010"/>
        <end position="1031"/>
    </location>
</feature>
<dbReference type="EMBL" id="BFEA01000316">
    <property type="protein sequence ID" value="GBG79334.1"/>
    <property type="molecule type" value="Genomic_DNA"/>
</dbReference>
<gene>
    <name evidence="4" type="ORF">CBR_g29484</name>
</gene>
<feature type="region of interest" description="Disordered" evidence="1">
    <location>
        <begin position="703"/>
        <end position="765"/>
    </location>
</feature>
<dbReference type="PROSITE" id="PS50090">
    <property type="entry name" value="MYB_LIKE"/>
    <property type="match status" value="1"/>
</dbReference>
<dbReference type="PANTHER" id="PTHR28348:SF1">
    <property type="entry name" value="UPF0193 PROTEIN EVG1"/>
    <property type="match status" value="1"/>
</dbReference>
<feature type="compositionally biased region" description="Basic and acidic residues" evidence="1">
    <location>
        <begin position="1032"/>
        <end position="1062"/>
    </location>
</feature>
<dbReference type="Proteomes" id="UP000265515">
    <property type="component" value="Unassembled WGS sequence"/>
</dbReference>
<keyword evidence="2" id="KW-0472">Membrane</keyword>
<feature type="region of interest" description="Disordered" evidence="1">
    <location>
        <begin position="479"/>
        <end position="502"/>
    </location>
</feature>
<feature type="compositionally biased region" description="Basic residues" evidence="1">
    <location>
        <begin position="545"/>
        <end position="556"/>
    </location>
</feature>
<feature type="transmembrane region" description="Helical" evidence="2">
    <location>
        <begin position="311"/>
        <end position="333"/>
    </location>
</feature>
<sequence length="1395" mass="152374">MEEEPPFAIPLWETVGRGTAAGRALFAIYGGDLGGRKAGNRFSDHNLQMLRKSGRSWRPTRLWGRAETADPTRVKRPEVKVPRYGRHTEPPLSAIEKLKGRKTAKAIQEDLEREFEREGLPVPPHPKGAVLDDKEKYRFQRLLEWEGRPPEEDEELIESFFRKADLKTSAKDQCTEMQNLFHSLMTEVEEREEFLAYMRRLGRGHVYEGKITAEIDEVMKMVSTIASGEHRTSSAGSCSGRDVPACSTTVEKYVFCKRPLAASCEIASISFVGVFPLTPFVSVRRACHSASASFVSAALSFMADLYRRLPLLLLAVVLLLAVALLLAVVIFHICCLVRVPGRKQTWRTSKTARKMERVQTRTTLSVGAAGSSRRRCRSAEAVRRPYDSALYSHLPSHEIPLPPSDDDGDDPRCSTLPLGSGSTQDWMGSQLHRQASTPTYTDLLEGRTPAGYGPGLVDLSFGLRSGSAEEVTRTVIVNPASGTTHTPAPVTTRTGGSVPGVAKTTVGADDILGDEDGAVAEDCEADDGAGNDDEEDDEEMEIHPVGRKRGGSRAAKKLPEMRTGRRGKKGVEDASAGEGSKSRDSWTVEHMIALIRAKRDQDSHLAGLAHTTGRMKTKTWKWDDVEKRLVQMGVRSRKVVDCGKKWDNLYQQFKTVHKFMGESGKPNFFTLTPGERKEQGFDFRMHERVYSEMAAMTRSDHTIHPTNLADTGVIGGVQMPGPRGGRNESGGSEGGGDGQDHDQGSTRDSISGGGVGGGSKRKNVRQHTFDTIADVMKEHGSLMAITVDRASKRQCSILTRQCDILEREVEVQKEHYVKADQANSMMCQALMEIAKAIRERSRRLPATHVVVVLRAALTRCTGCMPPRGASARGRKDGGVGDGGETNKGRGHILKSKRQLIDDGSSSQTDDFLADEVAMVDAQGMAGVARLGFGRDGVSREQLQAVKCSVVGGAAGTVPRTPNTTGVVVTGARVEGQLSAAAGQGQPRQPLPLQHVLASGGGHTAIAQKGDTTASASRTAAADHTAKAGVVEGAERGGVDDVGRDDGRRDGKREGNDGDDRPLVPRGKGAPKEDELEEKAKLWVDCDAFWGQGPEKPLREAVGECTDYFVAIANGDAGAEPPSMLIMPPNDVPRFKIDDPAQRDPALRRAHRVERVVLRTIHGWIFKWQSRSTGFSRAESYITVDFATDLARAVWQALEWSRVVSPALVYHTLAMKMDVPLWFTGVKIEDRPEDDDMAARQEVTVLLLAECWTDALWCGQWADGGRVKQERLSRLADSLRALLCVVMWIMRMGGDDDRSHYEAWSYASMVAKPTMIAAGSYIFNWRRHVVDSANLVLDRLGKAHLTLGDYPQCIPEWCDCGLAFGHNAALKNAVEAAKHGWIGSGPAADDDGDDGK</sequence>
<dbReference type="PANTHER" id="PTHR28348">
    <property type="entry name" value="UPF0193 PROTEIN EVG1"/>
    <property type="match status" value="1"/>
</dbReference>
<keyword evidence="2" id="KW-1133">Transmembrane helix</keyword>
<feature type="domain" description="Myb-like" evidence="3">
    <location>
        <begin position="578"/>
        <end position="650"/>
    </location>
</feature>
<comment type="caution">
    <text evidence="4">The sequence shown here is derived from an EMBL/GenBank/DDBJ whole genome shotgun (WGS) entry which is preliminary data.</text>
</comment>
<feature type="region of interest" description="Disordered" evidence="1">
    <location>
        <begin position="1003"/>
        <end position="1075"/>
    </location>
</feature>
<feature type="region of interest" description="Disordered" evidence="1">
    <location>
        <begin position="521"/>
        <end position="584"/>
    </location>
</feature>
<name>A0A388LAN0_CHABU</name>
<evidence type="ECO:0000259" key="3">
    <source>
        <dbReference type="PROSITE" id="PS50090"/>
    </source>
</evidence>
<dbReference type="InterPro" id="IPR044822">
    <property type="entry name" value="Myb_DNA-bind_4"/>
</dbReference>
<feature type="region of interest" description="Disordered" evidence="1">
    <location>
        <begin position="868"/>
        <end position="889"/>
    </location>
</feature>
<dbReference type="InterPro" id="IPR007914">
    <property type="entry name" value="UPF0193"/>
</dbReference>
<feature type="compositionally biased region" description="Gly residues" evidence="1">
    <location>
        <begin position="722"/>
        <end position="737"/>
    </location>
</feature>
<dbReference type="InterPro" id="IPR001005">
    <property type="entry name" value="SANT/Myb"/>
</dbReference>
<dbReference type="Gramene" id="GBG79334">
    <property type="protein sequence ID" value="GBG79334"/>
    <property type="gene ID" value="CBR_g29484"/>
</dbReference>
<evidence type="ECO:0000313" key="4">
    <source>
        <dbReference type="EMBL" id="GBG79334.1"/>
    </source>
</evidence>
<organism evidence="4 5">
    <name type="scientific">Chara braunii</name>
    <name type="common">Braun's stonewort</name>
    <dbReference type="NCBI Taxonomy" id="69332"/>
    <lineage>
        <taxon>Eukaryota</taxon>
        <taxon>Viridiplantae</taxon>
        <taxon>Streptophyta</taxon>
        <taxon>Charophyceae</taxon>
        <taxon>Charales</taxon>
        <taxon>Characeae</taxon>
        <taxon>Chara</taxon>
    </lineage>
</organism>
<evidence type="ECO:0000256" key="1">
    <source>
        <dbReference type="SAM" id="MobiDB-lite"/>
    </source>
</evidence>
<reference evidence="4 5" key="1">
    <citation type="journal article" date="2018" name="Cell">
        <title>The Chara Genome: Secondary Complexity and Implications for Plant Terrestrialization.</title>
        <authorList>
            <person name="Nishiyama T."/>
            <person name="Sakayama H."/>
            <person name="Vries J.D."/>
            <person name="Buschmann H."/>
            <person name="Saint-Marcoux D."/>
            <person name="Ullrich K.K."/>
            <person name="Haas F.B."/>
            <person name="Vanderstraeten L."/>
            <person name="Becker D."/>
            <person name="Lang D."/>
            <person name="Vosolsobe S."/>
            <person name="Rombauts S."/>
            <person name="Wilhelmsson P.K.I."/>
            <person name="Janitza P."/>
            <person name="Kern R."/>
            <person name="Heyl A."/>
            <person name="Rumpler F."/>
            <person name="Villalobos L.I.A.C."/>
            <person name="Clay J.M."/>
            <person name="Skokan R."/>
            <person name="Toyoda A."/>
            <person name="Suzuki Y."/>
            <person name="Kagoshima H."/>
            <person name="Schijlen E."/>
            <person name="Tajeshwar N."/>
            <person name="Catarino B."/>
            <person name="Hetherington A.J."/>
            <person name="Saltykova A."/>
            <person name="Bonnot C."/>
            <person name="Breuninger H."/>
            <person name="Symeonidi A."/>
            <person name="Radhakrishnan G.V."/>
            <person name="Van Nieuwerburgh F."/>
            <person name="Deforce D."/>
            <person name="Chang C."/>
            <person name="Karol K.G."/>
            <person name="Hedrich R."/>
            <person name="Ulvskov P."/>
            <person name="Glockner G."/>
            <person name="Delwiche C.F."/>
            <person name="Petrasek J."/>
            <person name="Van de Peer Y."/>
            <person name="Friml J."/>
            <person name="Beilby M."/>
            <person name="Dolan L."/>
            <person name="Kohara Y."/>
            <person name="Sugano S."/>
            <person name="Fujiyama A."/>
            <person name="Delaux P.-M."/>
            <person name="Quint M."/>
            <person name="TheiBen G."/>
            <person name="Hagemann M."/>
            <person name="Harholt J."/>
            <person name="Dunand C."/>
            <person name="Zachgo S."/>
            <person name="Langdale J."/>
            <person name="Maumus F."/>
            <person name="Straeten D.V.D."/>
            <person name="Gould S.B."/>
            <person name="Rensing S.A."/>
        </authorList>
    </citation>
    <scope>NUCLEOTIDE SEQUENCE [LARGE SCALE GENOMIC DNA]</scope>
    <source>
        <strain evidence="4 5">S276</strain>
    </source>
</reference>
<evidence type="ECO:0000313" key="5">
    <source>
        <dbReference type="Proteomes" id="UP000265515"/>
    </source>
</evidence>
<keyword evidence="5" id="KW-1185">Reference proteome</keyword>
<dbReference type="Pfam" id="PF05250">
    <property type="entry name" value="UPF0193"/>
    <property type="match status" value="1"/>
</dbReference>
<protein>
    <recommendedName>
        <fullName evidence="3">Myb-like domain-containing protein</fullName>
    </recommendedName>
</protein>
<proteinExistence type="predicted"/>
<feature type="region of interest" description="Disordered" evidence="1">
    <location>
        <begin position="397"/>
        <end position="426"/>
    </location>
</feature>
<accession>A0A388LAN0</accession>
<dbReference type="Pfam" id="PF13837">
    <property type="entry name" value="Myb_DNA-bind_4"/>
    <property type="match status" value="1"/>
</dbReference>
<feature type="compositionally biased region" description="Low complexity" evidence="1">
    <location>
        <begin position="483"/>
        <end position="494"/>
    </location>
</feature>
<keyword evidence="2" id="KW-0812">Transmembrane</keyword>
<dbReference type="Gene3D" id="1.10.10.60">
    <property type="entry name" value="Homeodomain-like"/>
    <property type="match status" value="1"/>
</dbReference>
<feature type="compositionally biased region" description="Acidic residues" evidence="1">
    <location>
        <begin position="521"/>
        <end position="540"/>
    </location>
</feature>
<evidence type="ECO:0000256" key="2">
    <source>
        <dbReference type="SAM" id="Phobius"/>
    </source>
</evidence>
<dbReference type="OrthoDB" id="189770at2759"/>